<dbReference type="InterPro" id="IPR036291">
    <property type="entry name" value="NAD(P)-bd_dom_sf"/>
</dbReference>
<dbReference type="PANTHER" id="PTHR43491:SF2">
    <property type="entry name" value="UDP-N-ACETYL-D-MANNOSAMINE DEHYDROGENASE"/>
    <property type="match status" value="1"/>
</dbReference>
<dbReference type="SMART" id="SM00984">
    <property type="entry name" value="UDPG_MGDP_dh_C"/>
    <property type="match status" value="1"/>
</dbReference>
<dbReference type="PIRSF" id="PIRSF000124">
    <property type="entry name" value="UDPglc_GDPman_dh"/>
    <property type="match status" value="1"/>
</dbReference>
<keyword evidence="2" id="KW-0560">Oxidoreductase</keyword>
<comment type="similarity">
    <text evidence="1 4">Belongs to the UDP-glucose/GDP-mannose dehydrogenase family.</text>
</comment>
<sequence>MDRKIGVVGLGYVGLPVAVAFGKEHRIIGFDINENRISTLIQGTDYTNEVTGEELREASIDFTSDGAKLKEADFVIVAVPTPINEHKQPDLTPLIKASETVGKNLAKGTIVVFESTVYPGATEEVCVPVLEKFSDMKCGVDFFVGYSPERINPGDKKRTFTTITKVVSGQTPEVLEIVAATYASVVKAGVYKASSIKVAEAAKVIENTQRDVNIALMNELALIFDRLDIDTTEVLAAAGTKWNFLNFSPGLVGGHCIGVDPYYLTHKAQAVGYQPDVILAGRRINDDLGKFIARTLVKKMIKAGIGVQGAKVTVLGLTFKENVPDLRNSKVIDVIRELQEYDVEVQVTDAEANAKDGLREYGVSLIEMDDLEKADAVVLAVPHREYLEKGWDNVQSLLKDGSGIVVDVKSVLPLSEKPEALKLWRL</sequence>
<keyword evidence="3" id="KW-0520">NAD</keyword>
<dbReference type="Pfam" id="PF00984">
    <property type="entry name" value="UDPG_MGDP_dh"/>
    <property type="match status" value="1"/>
</dbReference>
<evidence type="ECO:0000256" key="2">
    <source>
        <dbReference type="ARBA" id="ARBA00023002"/>
    </source>
</evidence>
<dbReference type="InterPro" id="IPR014026">
    <property type="entry name" value="UDP-Glc/GDP-Man_DH_dimer"/>
</dbReference>
<dbReference type="NCBIfam" id="TIGR03026">
    <property type="entry name" value="NDP-sugDHase"/>
    <property type="match status" value="1"/>
</dbReference>
<dbReference type="Pfam" id="PF03721">
    <property type="entry name" value="UDPG_MGDP_dh_N"/>
    <property type="match status" value="1"/>
</dbReference>
<evidence type="ECO:0000256" key="4">
    <source>
        <dbReference type="PIRNR" id="PIRNR000124"/>
    </source>
</evidence>
<dbReference type="InterPro" id="IPR036220">
    <property type="entry name" value="UDP-Glc/GDP-Man_DH_C_sf"/>
</dbReference>
<comment type="caution">
    <text evidence="6">The sequence shown here is derived from an EMBL/GenBank/DDBJ whole genome shotgun (WGS) entry which is preliminary data.</text>
</comment>
<evidence type="ECO:0000256" key="1">
    <source>
        <dbReference type="ARBA" id="ARBA00006601"/>
    </source>
</evidence>
<dbReference type="SUPFAM" id="SSF51735">
    <property type="entry name" value="NAD(P)-binding Rossmann-fold domains"/>
    <property type="match status" value="1"/>
</dbReference>
<keyword evidence="7" id="KW-1185">Reference proteome</keyword>
<dbReference type="Pfam" id="PF03720">
    <property type="entry name" value="UDPG_MGDP_dh_C"/>
    <property type="match status" value="1"/>
</dbReference>
<dbReference type="InterPro" id="IPR001732">
    <property type="entry name" value="UDP-Glc/GDP-Man_DH_N"/>
</dbReference>
<dbReference type="Proteomes" id="UP001597273">
    <property type="component" value="Unassembled WGS sequence"/>
</dbReference>
<proteinExistence type="inferred from homology"/>
<dbReference type="InterPro" id="IPR028359">
    <property type="entry name" value="UDP_ManNAc/GlcNAc_DH"/>
</dbReference>
<evidence type="ECO:0000313" key="7">
    <source>
        <dbReference type="Proteomes" id="UP001597273"/>
    </source>
</evidence>
<accession>A0ABW4QEH2</accession>
<dbReference type="SUPFAM" id="SSF52413">
    <property type="entry name" value="UDP-glucose/GDP-mannose dehydrogenase C-terminal domain"/>
    <property type="match status" value="1"/>
</dbReference>
<organism evidence="6 7">
    <name type="scientific">Planococcus chinensis</name>
    <dbReference type="NCBI Taxonomy" id="272917"/>
    <lineage>
        <taxon>Bacteria</taxon>
        <taxon>Bacillati</taxon>
        <taxon>Bacillota</taxon>
        <taxon>Bacilli</taxon>
        <taxon>Bacillales</taxon>
        <taxon>Caryophanaceae</taxon>
        <taxon>Planococcus</taxon>
    </lineage>
</organism>
<dbReference type="PANTHER" id="PTHR43491">
    <property type="entry name" value="UDP-N-ACETYL-D-MANNOSAMINE DEHYDROGENASE"/>
    <property type="match status" value="1"/>
</dbReference>
<protein>
    <submittedName>
        <fullName evidence="6">Nucleotide sugar dehydrogenase</fullName>
    </submittedName>
</protein>
<dbReference type="SUPFAM" id="SSF48179">
    <property type="entry name" value="6-phosphogluconate dehydrogenase C-terminal domain-like"/>
    <property type="match status" value="1"/>
</dbReference>
<dbReference type="RefSeq" id="WP_204890954.1">
    <property type="nucleotide sequence ID" value="NZ_JBHUFW010000004.1"/>
</dbReference>
<dbReference type="Gene3D" id="3.40.50.720">
    <property type="entry name" value="NAD(P)-binding Rossmann-like Domain"/>
    <property type="match status" value="2"/>
</dbReference>
<dbReference type="InterPro" id="IPR014027">
    <property type="entry name" value="UDP-Glc/GDP-Man_DH_C"/>
</dbReference>
<dbReference type="InterPro" id="IPR017476">
    <property type="entry name" value="UDP-Glc/GDP-Man"/>
</dbReference>
<gene>
    <name evidence="6" type="ORF">ACFSDB_03580</name>
</gene>
<evidence type="ECO:0000313" key="6">
    <source>
        <dbReference type="EMBL" id="MFD1861992.1"/>
    </source>
</evidence>
<evidence type="ECO:0000256" key="3">
    <source>
        <dbReference type="ARBA" id="ARBA00023027"/>
    </source>
</evidence>
<dbReference type="EMBL" id="JBHUFW010000004">
    <property type="protein sequence ID" value="MFD1861992.1"/>
    <property type="molecule type" value="Genomic_DNA"/>
</dbReference>
<evidence type="ECO:0000259" key="5">
    <source>
        <dbReference type="SMART" id="SM00984"/>
    </source>
</evidence>
<feature type="domain" description="UDP-glucose/GDP-mannose dehydrogenase C-terminal" evidence="5">
    <location>
        <begin position="313"/>
        <end position="414"/>
    </location>
</feature>
<dbReference type="PIRSF" id="PIRSF500136">
    <property type="entry name" value="UDP_ManNAc_DH"/>
    <property type="match status" value="1"/>
</dbReference>
<reference evidence="7" key="1">
    <citation type="journal article" date="2019" name="Int. J. Syst. Evol. Microbiol.">
        <title>The Global Catalogue of Microorganisms (GCM) 10K type strain sequencing project: providing services to taxonomists for standard genome sequencing and annotation.</title>
        <authorList>
            <consortium name="The Broad Institute Genomics Platform"/>
            <consortium name="The Broad Institute Genome Sequencing Center for Infectious Disease"/>
            <person name="Wu L."/>
            <person name="Ma J."/>
        </authorList>
    </citation>
    <scope>NUCLEOTIDE SEQUENCE [LARGE SCALE GENOMIC DNA]</scope>
    <source>
        <strain evidence="7">CGMCC 1.15475</strain>
    </source>
</reference>
<dbReference type="InterPro" id="IPR008927">
    <property type="entry name" value="6-PGluconate_DH-like_C_sf"/>
</dbReference>
<name>A0ABW4QEH2_9BACL</name>